<protein>
    <submittedName>
        <fullName evidence="1">DNA helicase</fullName>
    </submittedName>
</protein>
<dbReference type="AlphaFoldDB" id="A0A2P2CZR9"/>
<evidence type="ECO:0000313" key="1">
    <source>
        <dbReference type="EMBL" id="GBF37721.1"/>
    </source>
</evidence>
<sequence length="55" mass="6472">MSTAFKILNKYDPLKKEKPMVESITITMEDFSTNFQVPYSKDNKNAKGIWAKRRM</sequence>
<keyword evidence="1" id="KW-0347">Helicase</keyword>
<evidence type="ECO:0000313" key="2">
    <source>
        <dbReference type="Proteomes" id="UP000245076"/>
    </source>
</evidence>
<keyword evidence="1" id="KW-0378">Hydrolase</keyword>
<keyword evidence="1" id="KW-0547">Nucleotide-binding</keyword>
<dbReference type="EMBL" id="BFAY01000006">
    <property type="protein sequence ID" value="GBF37721.1"/>
    <property type="molecule type" value="Genomic_DNA"/>
</dbReference>
<gene>
    <name evidence="1" type="ORF">LPTSP1_07070</name>
</gene>
<proteinExistence type="predicted"/>
<reference evidence="1 2" key="1">
    <citation type="submission" date="2018-02" db="EMBL/GenBank/DDBJ databases">
        <title>Novel Leptospira species isolated from soil and water in Japan.</title>
        <authorList>
            <person name="Nakao R."/>
            <person name="Masuzawa T."/>
        </authorList>
    </citation>
    <scope>NUCLEOTIDE SEQUENCE [LARGE SCALE GENOMIC DNA]</scope>
    <source>
        <strain evidence="1 2">E8</strain>
    </source>
</reference>
<dbReference type="GO" id="GO:0004386">
    <property type="term" value="F:helicase activity"/>
    <property type="evidence" value="ECO:0007669"/>
    <property type="project" value="UniProtKB-KW"/>
</dbReference>
<accession>A0A2P2CZR9</accession>
<dbReference type="Proteomes" id="UP000245076">
    <property type="component" value="Unassembled WGS sequence"/>
</dbReference>
<name>A0A2P2CZR9_9LEPT</name>
<comment type="caution">
    <text evidence="1">The sequence shown here is derived from an EMBL/GenBank/DDBJ whole genome shotgun (WGS) entry which is preliminary data.</text>
</comment>
<organism evidence="1 2">
    <name type="scientific">Leptospira johnsonii</name>
    <dbReference type="NCBI Taxonomy" id="1917820"/>
    <lineage>
        <taxon>Bacteria</taxon>
        <taxon>Pseudomonadati</taxon>
        <taxon>Spirochaetota</taxon>
        <taxon>Spirochaetia</taxon>
        <taxon>Leptospirales</taxon>
        <taxon>Leptospiraceae</taxon>
        <taxon>Leptospira</taxon>
    </lineage>
</organism>
<keyword evidence="1" id="KW-0067">ATP-binding</keyword>
<keyword evidence="2" id="KW-1185">Reference proteome</keyword>